<dbReference type="InterPro" id="IPR024757">
    <property type="entry name" value="FtsZ_C"/>
</dbReference>
<dbReference type="CDD" id="cd02201">
    <property type="entry name" value="FtsZ_type1"/>
    <property type="match status" value="1"/>
</dbReference>
<dbReference type="InterPro" id="IPR003008">
    <property type="entry name" value="Tubulin_FtsZ_GTPase"/>
</dbReference>
<dbReference type="Gene3D" id="3.30.1330.20">
    <property type="entry name" value="Tubulin/FtsZ, C-terminal domain"/>
    <property type="match status" value="1"/>
</dbReference>
<dbReference type="GO" id="GO:0005525">
    <property type="term" value="F:GTP binding"/>
    <property type="evidence" value="ECO:0007669"/>
    <property type="project" value="UniProtKB-UniRule"/>
</dbReference>
<dbReference type="PROSITE" id="PS01135">
    <property type="entry name" value="FTSZ_2"/>
    <property type="match status" value="1"/>
</dbReference>
<evidence type="ECO:0000256" key="7">
    <source>
        <dbReference type="SAM" id="MobiDB-lite"/>
    </source>
</evidence>
<keyword evidence="11" id="KW-1185">Reference proteome</keyword>
<dbReference type="EMBL" id="LRPX01000024">
    <property type="protein sequence ID" value="KXA15653.1"/>
    <property type="molecule type" value="Genomic_DNA"/>
</dbReference>
<evidence type="ECO:0000313" key="11">
    <source>
        <dbReference type="Proteomes" id="UP000070617"/>
    </source>
</evidence>
<gene>
    <name evidence="4" type="primary">ftsZ</name>
    <name evidence="10" type="ORF">HMPREF3206_00639</name>
</gene>
<dbReference type="PANTHER" id="PTHR30314">
    <property type="entry name" value="CELL DIVISION PROTEIN FTSZ-RELATED"/>
    <property type="match status" value="1"/>
</dbReference>
<comment type="subunit">
    <text evidence="4">Homodimer. Polymerizes to form a dynamic ring structure in a strictly GTP-dependent manner. Interacts directly with several other division proteins.</text>
</comment>
<dbReference type="GO" id="GO:0003924">
    <property type="term" value="F:GTPase activity"/>
    <property type="evidence" value="ECO:0007669"/>
    <property type="project" value="UniProtKB-UniRule"/>
</dbReference>
<feature type="binding site" evidence="4">
    <location>
        <position position="198"/>
    </location>
    <ligand>
        <name>GTP</name>
        <dbReference type="ChEBI" id="CHEBI:37565"/>
    </ligand>
</feature>
<dbReference type="HAMAP" id="MF_00909">
    <property type="entry name" value="FtsZ"/>
    <property type="match status" value="1"/>
</dbReference>
<dbReference type="NCBIfam" id="TIGR00065">
    <property type="entry name" value="ftsZ"/>
    <property type="match status" value="1"/>
</dbReference>
<reference evidence="11" key="1">
    <citation type="submission" date="2016-01" db="EMBL/GenBank/DDBJ databases">
        <authorList>
            <person name="Mitreva M."/>
            <person name="Pepin K.H."/>
            <person name="Mihindukulasuriya K.A."/>
            <person name="Fulton R."/>
            <person name="Fronick C."/>
            <person name="O'Laughlin M."/>
            <person name="Miner T."/>
            <person name="Herter B."/>
            <person name="Rosa B.A."/>
            <person name="Cordes M."/>
            <person name="Tomlinson C."/>
            <person name="Wollam A."/>
            <person name="Palsikar V.B."/>
            <person name="Mardis E.R."/>
            <person name="Wilson R.K."/>
        </authorList>
    </citation>
    <scope>NUCLEOTIDE SEQUENCE [LARGE SCALE GENOMIC DNA]</scope>
    <source>
        <strain evidence="11">CMW8396</strain>
    </source>
</reference>
<dbReference type="InterPro" id="IPR045061">
    <property type="entry name" value="FtsZ/CetZ"/>
</dbReference>
<dbReference type="PROSITE" id="PS01134">
    <property type="entry name" value="FTSZ_1"/>
    <property type="match status" value="1"/>
</dbReference>
<dbReference type="InterPro" id="IPR008280">
    <property type="entry name" value="Tub_FtsZ_C"/>
</dbReference>
<dbReference type="AlphaFoldDB" id="A0A133NH95"/>
<sequence length="374" mass="40111">MDFIFYIREGEEVKDMLIEQDLVKIKVLGAGGAGGNAINDMISSGVGGVEYIAANTDSQDLNKSLADSRLQLGEKLTRGLGAGADPSIGKQAAEEDIDKIKQLLEETDMLFITAGMGGGTGTGAAPVIARVAKELGILTVAIVTRPFSFEGKKRKNNADLGVRQLKETVDALVIIPNDKLFELPDKTITLQNAFKEANNILKIGIRGVADLMIGNGLINLDFADVRATMLNSGIAVLGFGEGEGENRAMKATEKALQSPLLEKSIQGASKILINITGSPDITLMEAQTISETVRDAAGKTAEDVMFGLVVDPEVGDKVLVTIIANNFVDEAQESEPFINLKPQGNKKEEMLAENKEAHYNDDDIDLPPWLRSKK</sequence>
<feature type="binding site" evidence="4">
    <location>
        <begin position="32"/>
        <end position="36"/>
    </location>
    <ligand>
        <name>GTP</name>
        <dbReference type="ChEBI" id="CHEBI:37565"/>
    </ligand>
</feature>
<dbReference type="GO" id="GO:0005737">
    <property type="term" value="C:cytoplasm"/>
    <property type="evidence" value="ECO:0007669"/>
    <property type="project" value="UniProtKB-SubCell"/>
</dbReference>
<feature type="binding site" evidence="4">
    <location>
        <begin position="119"/>
        <end position="121"/>
    </location>
    <ligand>
        <name>GTP</name>
        <dbReference type="ChEBI" id="CHEBI:37565"/>
    </ligand>
</feature>
<dbReference type="Proteomes" id="UP000070617">
    <property type="component" value="Unassembled WGS sequence"/>
</dbReference>
<keyword evidence="4" id="KW-0963">Cytoplasm</keyword>
<evidence type="ECO:0000256" key="6">
    <source>
        <dbReference type="RuleBase" id="RU000631"/>
    </source>
</evidence>
<evidence type="ECO:0000256" key="5">
    <source>
        <dbReference type="NCBIfam" id="TIGR00065"/>
    </source>
</evidence>
<feature type="region of interest" description="Disordered" evidence="7">
    <location>
        <begin position="340"/>
        <end position="374"/>
    </location>
</feature>
<feature type="binding site" evidence="4">
    <location>
        <position position="154"/>
    </location>
    <ligand>
        <name>GTP</name>
        <dbReference type="ChEBI" id="CHEBI:37565"/>
    </ligand>
</feature>
<feature type="domain" description="Tubulin/FtsZ GTPase" evidence="8">
    <location>
        <begin position="24"/>
        <end position="216"/>
    </location>
</feature>
<name>A0A133NH95_9FUSO</name>
<evidence type="ECO:0000259" key="9">
    <source>
        <dbReference type="SMART" id="SM00865"/>
    </source>
</evidence>
<feature type="compositionally biased region" description="Basic and acidic residues" evidence="7">
    <location>
        <begin position="345"/>
        <end position="361"/>
    </location>
</feature>
<dbReference type="GO" id="GO:0051258">
    <property type="term" value="P:protein polymerization"/>
    <property type="evidence" value="ECO:0007669"/>
    <property type="project" value="UniProtKB-UniRule"/>
</dbReference>
<evidence type="ECO:0000256" key="3">
    <source>
        <dbReference type="ARBA" id="ARBA00023134"/>
    </source>
</evidence>
<evidence type="ECO:0000259" key="8">
    <source>
        <dbReference type="SMART" id="SM00864"/>
    </source>
</evidence>
<organism evidence="10 11">
    <name type="scientific">Fusobacterium equinum</name>
    <dbReference type="NCBI Taxonomy" id="134605"/>
    <lineage>
        <taxon>Bacteria</taxon>
        <taxon>Fusobacteriati</taxon>
        <taxon>Fusobacteriota</taxon>
        <taxon>Fusobacteriia</taxon>
        <taxon>Fusobacteriales</taxon>
        <taxon>Fusobacteriaceae</taxon>
        <taxon>Fusobacterium</taxon>
    </lineage>
</organism>
<dbReference type="Pfam" id="PF00091">
    <property type="entry name" value="Tubulin"/>
    <property type="match status" value="1"/>
</dbReference>
<evidence type="ECO:0000256" key="1">
    <source>
        <dbReference type="ARBA" id="ARBA00009690"/>
    </source>
</evidence>
<feature type="domain" description="Tubulin/FtsZ 2-layer sandwich" evidence="9">
    <location>
        <begin position="218"/>
        <end position="336"/>
    </location>
</feature>
<dbReference type="GO" id="GO:0043093">
    <property type="term" value="P:FtsZ-dependent cytokinesis"/>
    <property type="evidence" value="ECO:0007669"/>
    <property type="project" value="UniProtKB-UniRule"/>
</dbReference>
<dbReference type="SUPFAM" id="SSF55307">
    <property type="entry name" value="Tubulin C-terminal domain-like"/>
    <property type="match status" value="1"/>
</dbReference>
<dbReference type="InterPro" id="IPR000158">
    <property type="entry name" value="Cell_div_FtsZ"/>
</dbReference>
<keyword evidence="4 6" id="KW-0131">Cell cycle</keyword>
<keyword evidence="4 6" id="KW-0132">Cell division</keyword>
<dbReference type="SUPFAM" id="SSF52490">
    <property type="entry name" value="Tubulin nucleotide-binding domain-like"/>
    <property type="match status" value="1"/>
</dbReference>
<dbReference type="SMART" id="SM00864">
    <property type="entry name" value="Tubulin"/>
    <property type="match status" value="1"/>
</dbReference>
<dbReference type="GO" id="GO:0032153">
    <property type="term" value="C:cell division site"/>
    <property type="evidence" value="ECO:0007669"/>
    <property type="project" value="UniProtKB-UniRule"/>
</dbReference>
<keyword evidence="3 4" id="KW-0342">GTP-binding</keyword>
<comment type="function">
    <text evidence="4 6">Essential cell division protein that forms a contractile ring structure (Z ring) at the future cell division site. The regulation of the ring assembly controls the timing and the location of cell division. One of the functions of the FtsZ ring is to recruit other cell division proteins to the septum to produce a new cell wall between the dividing cells. Binds GTP and shows GTPase activity.</text>
</comment>
<accession>A0A133NH95</accession>
<proteinExistence type="inferred from homology"/>
<dbReference type="SMART" id="SM00865">
    <property type="entry name" value="Tubulin_C"/>
    <property type="match status" value="1"/>
</dbReference>
<evidence type="ECO:0000256" key="2">
    <source>
        <dbReference type="ARBA" id="ARBA00022741"/>
    </source>
</evidence>
<protein>
    <recommendedName>
        <fullName evidence="4 5">Cell division protein FtsZ</fullName>
    </recommendedName>
</protein>
<dbReference type="InterPro" id="IPR020805">
    <property type="entry name" value="Cell_div_FtsZ_CS"/>
</dbReference>
<dbReference type="FunFam" id="3.40.50.1440:FF:000001">
    <property type="entry name" value="Cell division protein FtsZ"/>
    <property type="match status" value="1"/>
</dbReference>
<dbReference type="InterPro" id="IPR036525">
    <property type="entry name" value="Tubulin/FtsZ_GTPase_sf"/>
</dbReference>
<dbReference type="Gene3D" id="3.40.50.1440">
    <property type="entry name" value="Tubulin/FtsZ, GTPase domain"/>
    <property type="match status" value="1"/>
</dbReference>
<dbReference type="InterPro" id="IPR037103">
    <property type="entry name" value="Tubulin/FtsZ-like_C"/>
</dbReference>
<evidence type="ECO:0000256" key="4">
    <source>
        <dbReference type="HAMAP-Rule" id="MF_00909"/>
    </source>
</evidence>
<dbReference type="PATRIC" id="fig|134605.3.peg.641"/>
<dbReference type="InterPro" id="IPR018316">
    <property type="entry name" value="Tubulin/FtsZ_2-layer-sand-dom"/>
</dbReference>
<comment type="subcellular location">
    <subcellularLocation>
        <location evidence="4">Cytoplasm</location>
    </subcellularLocation>
    <text evidence="4">Assembles at midcell at the inner surface of the cytoplasmic membrane.</text>
</comment>
<keyword evidence="4 6" id="KW-0717">Septation</keyword>
<dbReference type="PRINTS" id="PR00423">
    <property type="entry name" value="CELLDVISFTSZ"/>
</dbReference>
<evidence type="ECO:0000313" key="10">
    <source>
        <dbReference type="EMBL" id="KXA15653.1"/>
    </source>
</evidence>
<comment type="caution">
    <text evidence="10">The sequence shown here is derived from an EMBL/GenBank/DDBJ whole genome shotgun (WGS) entry which is preliminary data.</text>
</comment>
<dbReference type="Pfam" id="PF12327">
    <property type="entry name" value="FtsZ_C"/>
    <property type="match status" value="1"/>
</dbReference>
<keyword evidence="2 4" id="KW-0547">Nucleotide-binding</keyword>
<comment type="similarity">
    <text evidence="1 4 6">Belongs to the FtsZ family.</text>
</comment>
<dbReference type="STRING" id="134605.HMPREF3206_00639"/>
<dbReference type="PANTHER" id="PTHR30314:SF3">
    <property type="entry name" value="MITOCHONDRIAL DIVISION PROTEIN FSZA"/>
    <property type="match status" value="1"/>
</dbReference>
<dbReference type="GO" id="GO:0000917">
    <property type="term" value="P:division septum assembly"/>
    <property type="evidence" value="ECO:0007669"/>
    <property type="project" value="UniProtKB-KW"/>
</dbReference>
<feature type="binding site" evidence="4">
    <location>
        <position position="150"/>
    </location>
    <ligand>
        <name>GTP</name>
        <dbReference type="ChEBI" id="CHEBI:37565"/>
    </ligand>
</feature>